<keyword evidence="2" id="KW-1185">Reference proteome</keyword>
<proteinExistence type="predicted"/>
<accession>A0ABS4JP46</accession>
<dbReference type="EMBL" id="JAGGLG010000001">
    <property type="protein sequence ID" value="MBP2016761.1"/>
    <property type="molecule type" value="Genomic_DNA"/>
</dbReference>
<evidence type="ECO:0000313" key="2">
    <source>
        <dbReference type="Proteomes" id="UP001519289"/>
    </source>
</evidence>
<sequence length="171" mass="19542">MNMRRGGEPTARTIQLLVSYAIRYPEIATVRYDPVQQALRLSFLVKGYMEDDEFAAAAARIRETLEVYHLMNQRQAEVVEVTRSAFGELSAVAIERDVQSLTPEELFTIVETVRSLFPSRVVAEPLEYFGEEELMAQDDLIEEVMASVSGRRQQPNLIAIRENGRLMIFQK</sequence>
<dbReference type="Proteomes" id="UP001519289">
    <property type="component" value="Unassembled WGS sequence"/>
</dbReference>
<dbReference type="RefSeq" id="WP_209464915.1">
    <property type="nucleotide sequence ID" value="NZ_JAGGLG010000001.1"/>
</dbReference>
<organism evidence="1 2">
    <name type="scientific">Symbiobacterium terraclitae</name>
    <dbReference type="NCBI Taxonomy" id="557451"/>
    <lineage>
        <taxon>Bacteria</taxon>
        <taxon>Bacillati</taxon>
        <taxon>Bacillota</taxon>
        <taxon>Clostridia</taxon>
        <taxon>Eubacteriales</taxon>
        <taxon>Symbiobacteriaceae</taxon>
        <taxon>Symbiobacterium</taxon>
    </lineage>
</organism>
<protein>
    <submittedName>
        <fullName evidence="1">Uncharacterized protein</fullName>
    </submittedName>
</protein>
<evidence type="ECO:0000313" key="1">
    <source>
        <dbReference type="EMBL" id="MBP2016761.1"/>
    </source>
</evidence>
<gene>
    <name evidence="1" type="ORF">J2Z79_000134</name>
</gene>
<name>A0ABS4JP46_9FIRM</name>
<comment type="caution">
    <text evidence="1">The sequence shown here is derived from an EMBL/GenBank/DDBJ whole genome shotgun (WGS) entry which is preliminary data.</text>
</comment>
<reference evidence="1 2" key="1">
    <citation type="submission" date="2021-03" db="EMBL/GenBank/DDBJ databases">
        <title>Genomic Encyclopedia of Type Strains, Phase IV (KMG-IV): sequencing the most valuable type-strain genomes for metagenomic binning, comparative biology and taxonomic classification.</title>
        <authorList>
            <person name="Goeker M."/>
        </authorList>
    </citation>
    <scope>NUCLEOTIDE SEQUENCE [LARGE SCALE GENOMIC DNA]</scope>
    <source>
        <strain evidence="1 2">DSM 27138</strain>
    </source>
</reference>